<dbReference type="InterPro" id="IPR009057">
    <property type="entry name" value="Homeodomain-like_sf"/>
</dbReference>
<accession>A0A4R1R7S9</accession>
<protein>
    <submittedName>
        <fullName evidence="5">AraC-like DNA-binding protein</fullName>
    </submittedName>
</protein>
<dbReference type="AlphaFoldDB" id="A0A4R1R7S9"/>
<dbReference type="Proteomes" id="UP000295184">
    <property type="component" value="Unassembled WGS sequence"/>
</dbReference>
<dbReference type="STRING" id="1650663.GCA_001486665_01631"/>
<feature type="domain" description="HTH araC/xylS-type" evidence="4">
    <location>
        <begin position="181"/>
        <end position="279"/>
    </location>
</feature>
<dbReference type="SUPFAM" id="SSF51215">
    <property type="entry name" value="Regulatory protein AraC"/>
    <property type="match status" value="1"/>
</dbReference>
<evidence type="ECO:0000256" key="3">
    <source>
        <dbReference type="ARBA" id="ARBA00023163"/>
    </source>
</evidence>
<dbReference type="GO" id="GO:0003700">
    <property type="term" value="F:DNA-binding transcription factor activity"/>
    <property type="evidence" value="ECO:0007669"/>
    <property type="project" value="InterPro"/>
</dbReference>
<dbReference type="SUPFAM" id="SSF46689">
    <property type="entry name" value="Homeodomain-like"/>
    <property type="match status" value="2"/>
</dbReference>
<dbReference type="InterPro" id="IPR037923">
    <property type="entry name" value="HTH-like"/>
</dbReference>
<dbReference type="PROSITE" id="PS01124">
    <property type="entry name" value="HTH_ARAC_FAMILY_2"/>
    <property type="match status" value="1"/>
</dbReference>
<evidence type="ECO:0000313" key="6">
    <source>
        <dbReference type="Proteomes" id="UP000295184"/>
    </source>
</evidence>
<dbReference type="Pfam" id="PF12833">
    <property type="entry name" value="HTH_18"/>
    <property type="match status" value="1"/>
</dbReference>
<evidence type="ECO:0000313" key="5">
    <source>
        <dbReference type="EMBL" id="TCL61580.1"/>
    </source>
</evidence>
<keyword evidence="2 5" id="KW-0238">DNA-binding</keyword>
<proteinExistence type="predicted"/>
<evidence type="ECO:0000256" key="1">
    <source>
        <dbReference type="ARBA" id="ARBA00023015"/>
    </source>
</evidence>
<dbReference type="EMBL" id="SLUM01000001">
    <property type="protein sequence ID" value="TCL61580.1"/>
    <property type="molecule type" value="Genomic_DNA"/>
</dbReference>
<reference evidence="5 6" key="1">
    <citation type="submission" date="2019-03" db="EMBL/GenBank/DDBJ databases">
        <title>Genomic Encyclopedia of Type Strains, Phase IV (KMG-IV): sequencing the most valuable type-strain genomes for metagenomic binning, comparative biology and taxonomic classification.</title>
        <authorList>
            <person name="Goeker M."/>
        </authorList>
    </citation>
    <scope>NUCLEOTIDE SEQUENCE [LARGE SCALE GENOMIC DNA]</scope>
    <source>
        <strain evidence="5 6">DSM 100451</strain>
    </source>
</reference>
<gene>
    <name evidence="5" type="ORF">EDD77_10134</name>
</gene>
<keyword evidence="3" id="KW-0804">Transcription</keyword>
<dbReference type="OrthoDB" id="9791615at2"/>
<dbReference type="PANTHER" id="PTHR43280">
    <property type="entry name" value="ARAC-FAMILY TRANSCRIPTIONAL REGULATOR"/>
    <property type="match status" value="1"/>
</dbReference>
<dbReference type="SMART" id="SM00342">
    <property type="entry name" value="HTH_ARAC"/>
    <property type="match status" value="1"/>
</dbReference>
<dbReference type="Gene3D" id="1.10.10.60">
    <property type="entry name" value="Homeodomain-like"/>
    <property type="match status" value="2"/>
</dbReference>
<comment type="caution">
    <text evidence="5">The sequence shown here is derived from an EMBL/GenBank/DDBJ whole genome shotgun (WGS) entry which is preliminary data.</text>
</comment>
<name>A0A4R1R7S9_9FIRM</name>
<dbReference type="RefSeq" id="WP_058964050.1">
    <property type="nucleotide sequence ID" value="NZ_CABKVM010000016.1"/>
</dbReference>
<keyword evidence="1" id="KW-0805">Transcription regulation</keyword>
<dbReference type="GO" id="GO:0043565">
    <property type="term" value="F:sequence-specific DNA binding"/>
    <property type="evidence" value="ECO:0007669"/>
    <property type="project" value="InterPro"/>
</dbReference>
<evidence type="ECO:0000256" key="2">
    <source>
        <dbReference type="ARBA" id="ARBA00023125"/>
    </source>
</evidence>
<evidence type="ECO:0000259" key="4">
    <source>
        <dbReference type="PROSITE" id="PS01124"/>
    </source>
</evidence>
<organism evidence="5 6">
    <name type="scientific">Allofournierella massiliensis</name>
    <dbReference type="NCBI Taxonomy" id="1650663"/>
    <lineage>
        <taxon>Bacteria</taxon>
        <taxon>Bacillati</taxon>
        <taxon>Bacillota</taxon>
        <taxon>Clostridia</taxon>
        <taxon>Eubacteriales</taxon>
        <taxon>Oscillospiraceae</taxon>
        <taxon>Allofournierella</taxon>
    </lineage>
</organism>
<dbReference type="InterPro" id="IPR018062">
    <property type="entry name" value="HTH_AraC-typ_CS"/>
</dbReference>
<dbReference type="PANTHER" id="PTHR43280:SF2">
    <property type="entry name" value="HTH-TYPE TRANSCRIPTIONAL REGULATOR EXSA"/>
    <property type="match status" value="1"/>
</dbReference>
<sequence>MQNMNAYYDFSGQKFGHPLSLSINGFDRQVFSQQTSLELSYVLEGRYEVITEGFSHLLNRHELALIAPGEIHMIRKAPDAENSAASVILTVHIDFERMPEALVGQVDGLFSTMVCTEAENAPLLGRLRQTLGRLLRLLTQPEHSLFQLNARMMELADLCASGARRPMESIPLQSPLHESSRRAIRFINRNFRQDIHLEDVAKELAFSVSYTSKLFTKHIGLPFVKYLSYVRVRASLEALLEGKESIEALALDCGMPSAKAYAAAFKEMYGILPSVYRKRFLQNLRYSETGADQKMRLDAAHLALLDHLLRLPDQTIHQAPGLTILRRGEAVVCESDGPAALTQQAGKLVVEFTPTKN</sequence>
<dbReference type="PROSITE" id="PS00041">
    <property type="entry name" value="HTH_ARAC_FAMILY_1"/>
    <property type="match status" value="1"/>
</dbReference>
<dbReference type="InterPro" id="IPR018060">
    <property type="entry name" value="HTH_AraC"/>
</dbReference>